<evidence type="ECO:0000313" key="2">
    <source>
        <dbReference type="Proteomes" id="UP000016933"/>
    </source>
</evidence>
<reference evidence="1 2" key="2">
    <citation type="journal article" date="2012" name="PLoS Pathog.">
        <title>Diverse lifestyles and strategies of plant pathogenesis encoded in the genomes of eighteen Dothideomycetes fungi.</title>
        <authorList>
            <person name="Ohm R.A."/>
            <person name="Feau N."/>
            <person name="Henrissat B."/>
            <person name="Schoch C.L."/>
            <person name="Horwitz B.A."/>
            <person name="Barry K.W."/>
            <person name="Condon B.J."/>
            <person name="Copeland A.C."/>
            <person name="Dhillon B."/>
            <person name="Glaser F."/>
            <person name="Hesse C.N."/>
            <person name="Kosti I."/>
            <person name="LaButti K."/>
            <person name="Lindquist E.A."/>
            <person name="Lucas S."/>
            <person name="Salamov A.A."/>
            <person name="Bradshaw R.E."/>
            <person name="Ciuffetti L."/>
            <person name="Hamelin R.C."/>
            <person name="Kema G.H.J."/>
            <person name="Lawrence C."/>
            <person name="Scott J.A."/>
            <person name="Spatafora J.W."/>
            <person name="Turgeon B.G."/>
            <person name="de Wit P.J.G.M."/>
            <person name="Zhong S."/>
            <person name="Goodwin S.B."/>
            <person name="Grigoriev I.V."/>
        </authorList>
    </citation>
    <scope>NUCLEOTIDE SEQUENCE [LARGE SCALE GENOMIC DNA]</scope>
    <source>
        <strain evidence="2">NZE10 / CBS 128990</strain>
    </source>
</reference>
<name>N1Q0Q6_DOTSN</name>
<dbReference type="EMBL" id="KB446536">
    <property type="protein sequence ID" value="EME48205.1"/>
    <property type="molecule type" value="Genomic_DNA"/>
</dbReference>
<keyword evidence="2" id="KW-1185">Reference proteome</keyword>
<gene>
    <name evidence="1" type="ORF">DOTSEDRAFT_21908</name>
</gene>
<sequence>MPTFDSLTDTNSLAELQNQAWTAMMPRVIVLLPLALLNETTGESVRPVAAWIKEYDRIRKFEEIRHAWQSCSLEAISRLDANKIKVAEFAARRHLHDLIRHP</sequence>
<accession>N1Q0Q6</accession>
<dbReference type="HOGENOM" id="CLU_2277403_0_0_1"/>
<reference evidence="2" key="1">
    <citation type="journal article" date="2012" name="PLoS Genet.">
        <title>The genomes of the fungal plant pathogens Cladosporium fulvum and Dothistroma septosporum reveal adaptation to different hosts and lifestyles but also signatures of common ancestry.</title>
        <authorList>
            <person name="de Wit P.J.G.M."/>
            <person name="van der Burgt A."/>
            <person name="Oekmen B."/>
            <person name="Stergiopoulos I."/>
            <person name="Abd-Elsalam K.A."/>
            <person name="Aerts A.L."/>
            <person name="Bahkali A.H."/>
            <person name="Beenen H.G."/>
            <person name="Chettri P."/>
            <person name="Cox M.P."/>
            <person name="Datema E."/>
            <person name="de Vries R.P."/>
            <person name="Dhillon B."/>
            <person name="Ganley A.R."/>
            <person name="Griffiths S.A."/>
            <person name="Guo Y."/>
            <person name="Hamelin R.C."/>
            <person name="Henrissat B."/>
            <person name="Kabir M.S."/>
            <person name="Jashni M.K."/>
            <person name="Kema G."/>
            <person name="Klaubauf S."/>
            <person name="Lapidus A."/>
            <person name="Levasseur A."/>
            <person name="Lindquist E."/>
            <person name="Mehrabi R."/>
            <person name="Ohm R.A."/>
            <person name="Owen T.J."/>
            <person name="Salamov A."/>
            <person name="Schwelm A."/>
            <person name="Schijlen E."/>
            <person name="Sun H."/>
            <person name="van den Burg H.A."/>
            <person name="van Ham R.C.H.J."/>
            <person name="Zhang S."/>
            <person name="Goodwin S.B."/>
            <person name="Grigoriev I.V."/>
            <person name="Collemare J."/>
            <person name="Bradshaw R.E."/>
        </authorList>
    </citation>
    <scope>NUCLEOTIDE SEQUENCE [LARGE SCALE GENOMIC DNA]</scope>
    <source>
        <strain evidence="2">NZE10 / CBS 128990</strain>
    </source>
</reference>
<organism evidence="1 2">
    <name type="scientific">Dothistroma septosporum (strain NZE10 / CBS 128990)</name>
    <name type="common">Red band needle blight fungus</name>
    <name type="synonym">Mycosphaerella pini</name>
    <dbReference type="NCBI Taxonomy" id="675120"/>
    <lineage>
        <taxon>Eukaryota</taxon>
        <taxon>Fungi</taxon>
        <taxon>Dikarya</taxon>
        <taxon>Ascomycota</taxon>
        <taxon>Pezizomycotina</taxon>
        <taxon>Dothideomycetes</taxon>
        <taxon>Dothideomycetidae</taxon>
        <taxon>Mycosphaerellales</taxon>
        <taxon>Mycosphaerellaceae</taxon>
        <taxon>Dothistroma</taxon>
    </lineage>
</organism>
<dbReference type="AlphaFoldDB" id="N1Q0Q6"/>
<proteinExistence type="predicted"/>
<dbReference type="Proteomes" id="UP000016933">
    <property type="component" value="Unassembled WGS sequence"/>
</dbReference>
<evidence type="ECO:0000313" key="1">
    <source>
        <dbReference type="EMBL" id="EME48205.1"/>
    </source>
</evidence>
<protein>
    <submittedName>
        <fullName evidence="1">Uncharacterized protein</fullName>
    </submittedName>
</protein>